<protein>
    <submittedName>
        <fullName evidence="2">Uncharacterized protein</fullName>
    </submittedName>
</protein>
<name>A0AAJ5W6X9_9SPHI</name>
<dbReference type="EMBL" id="CP119313">
    <property type="protein sequence ID" value="WEK18253.1"/>
    <property type="molecule type" value="Genomic_DNA"/>
</dbReference>
<evidence type="ECO:0000313" key="3">
    <source>
        <dbReference type="Proteomes" id="UP001214530"/>
    </source>
</evidence>
<evidence type="ECO:0000256" key="1">
    <source>
        <dbReference type="SAM" id="MobiDB-lite"/>
    </source>
</evidence>
<dbReference type="Proteomes" id="UP001214530">
    <property type="component" value="Chromosome"/>
</dbReference>
<gene>
    <name evidence="2" type="ORF">P0Y49_15790</name>
</gene>
<sequence>MKKHKIPGPGSKEYDIENPQNLNIPTYHSSTDYRSSKELPSVENLDNESISEAEDAEDLEVTKTNLGNKRMKTKK</sequence>
<feature type="region of interest" description="Disordered" evidence="1">
    <location>
        <begin position="1"/>
        <end position="75"/>
    </location>
</feature>
<organism evidence="2 3">
    <name type="scientific">Candidatus Pedobacter colombiensis</name>
    <dbReference type="NCBI Taxonomy" id="3121371"/>
    <lineage>
        <taxon>Bacteria</taxon>
        <taxon>Pseudomonadati</taxon>
        <taxon>Bacteroidota</taxon>
        <taxon>Sphingobacteriia</taxon>
        <taxon>Sphingobacteriales</taxon>
        <taxon>Sphingobacteriaceae</taxon>
        <taxon>Pedobacter</taxon>
    </lineage>
</organism>
<feature type="compositionally biased region" description="Polar residues" evidence="1">
    <location>
        <begin position="18"/>
        <end position="33"/>
    </location>
</feature>
<reference evidence="2" key="1">
    <citation type="submission" date="2023-03" db="EMBL/GenBank/DDBJ databases">
        <title>Andean soil-derived lignocellulolytic bacterial consortium as a source of novel taxa and putative plastic-active enzymes.</title>
        <authorList>
            <person name="Diaz-Garcia L."/>
            <person name="Chuvochina M."/>
            <person name="Feuerriegel G."/>
            <person name="Bunk B."/>
            <person name="Sproer C."/>
            <person name="Streit W.R."/>
            <person name="Rodriguez L.M."/>
            <person name="Overmann J."/>
            <person name="Jimenez D.J."/>
        </authorList>
    </citation>
    <scope>NUCLEOTIDE SEQUENCE</scope>
    <source>
        <strain evidence="2">MAG 3858</strain>
    </source>
</reference>
<accession>A0AAJ5W6X9</accession>
<evidence type="ECO:0000313" key="2">
    <source>
        <dbReference type="EMBL" id="WEK18253.1"/>
    </source>
</evidence>
<dbReference type="AlphaFoldDB" id="A0AAJ5W6X9"/>
<proteinExistence type="predicted"/>
<feature type="compositionally biased region" description="Acidic residues" evidence="1">
    <location>
        <begin position="45"/>
        <end position="59"/>
    </location>
</feature>